<gene>
    <name evidence="1" type="ORF">ACFQHW_06375</name>
</gene>
<organism evidence="1 2">
    <name type="scientific">Lapidilactobacillus achengensis</name>
    <dbReference type="NCBI Taxonomy" id="2486000"/>
    <lineage>
        <taxon>Bacteria</taxon>
        <taxon>Bacillati</taxon>
        <taxon>Bacillota</taxon>
        <taxon>Bacilli</taxon>
        <taxon>Lactobacillales</taxon>
        <taxon>Lactobacillaceae</taxon>
        <taxon>Lapidilactobacillus</taxon>
    </lineage>
</organism>
<name>A0ABW1UML3_9LACO</name>
<evidence type="ECO:0000313" key="2">
    <source>
        <dbReference type="Proteomes" id="UP001596310"/>
    </source>
</evidence>
<proteinExistence type="predicted"/>
<dbReference type="Proteomes" id="UP001596310">
    <property type="component" value="Unassembled WGS sequence"/>
</dbReference>
<dbReference type="EMBL" id="JBHSSM010000016">
    <property type="protein sequence ID" value="MFC6315199.1"/>
    <property type="molecule type" value="Genomic_DNA"/>
</dbReference>
<reference evidence="2" key="1">
    <citation type="journal article" date="2019" name="Int. J. Syst. Evol. Microbiol.">
        <title>The Global Catalogue of Microorganisms (GCM) 10K type strain sequencing project: providing services to taxonomists for standard genome sequencing and annotation.</title>
        <authorList>
            <consortium name="The Broad Institute Genomics Platform"/>
            <consortium name="The Broad Institute Genome Sequencing Center for Infectious Disease"/>
            <person name="Wu L."/>
            <person name="Ma J."/>
        </authorList>
    </citation>
    <scope>NUCLEOTIDE SEQUENCE [LARGE SCALE GENOMIC DNA]</scope>
    <source>
        <strain evidence="2">CCM 8897</strain>
    </source>
</reference>
<accession>A0ABW1UML3</accession>
<evidence type="ECO:0000313" key="1">
    <source>
        <dbReference type="EMBL" id="MFC6315199.1"/>
    </source>
</evidence>
<dbReference type="RefSeq" id="WP_125598155.1">
    <property type="nucleotide sequence ID" value="NZ_JBHSSM010000016.1"/>
</dbReference>
<comment type="caution">
    <text evidence="1">The sequence shown here is derived from an EMBL/GenBank/DDBJ whole genome shotgun (WGS) entry which is preliminary data.</text>
</comment>
<sequence length="78" mass="9275">MEFRHPKHIKLSKKVGDALDLYYPEDDINQVIRDISEGEICEELYAYYQEYGDAAILKFRYALENGWDPLEPDDHHDE</sequence>
<protein>
    <submittedName>
        <fullName evidence="1">Uncharacterized protein</fullName>
    </submittedName>
</protein>
<keyword evidence="2" id="KW-1185">Reference proteome</keyword>